<protein>
    <submittedName>
        <fullName evidence="1">Uncharacterized protein</fullName>
    </submittedName>
</protein>
<dbReference type="AlphaFoldDB" id="A0AAD6VDL8"/>
<evidence type="ECO:0000313" key="1">
    <source>
        <dbReference type="EMBL" id="KAJ7206802.1"/>
    </source>
</evidence>
<dbReference type="EMBL" id="JARJCW010000038">
    <property type="protein sequence ID" value="KAJ7206802.1"/>
    <property type="molecule type" value="Genomic_DNA"/>
</dbReference>
<organism evidence="1 2">
    <name type="scientific">Mycena pura</name>
    <dbReference type="NCBI Taxonomy" id="153505"/>
    <lineage>
        <taxon>Eukaryota</taxon>
        <taxon>Fungi</taxon>
        <taxon>Dikarya</taxon>
        <taxon>Basidiomycota</taxon>
        <taxon>Agaricomycotina</taxon>
        <taxon>Agaricomycetes</taxon>
        <taxon>Agaricomycetidae</taxon>
        <taxon>Agaricales</taxon>
        <taxon>Marasmiineae</taxon>
        <taxon>Mycenaceae</taxon>
        <taxon>Mycena</taxon>
    </lineage>
</organism>
<feature type="non-terminal residue" evidence="1">
    <location>
        <position position="188"/>
    </location>
</feature>
<sequence length="188" mass="20396">LVELRKRHETKFAARAVRVTATRSISESSSDAGKAKMAKQIAEALRDVMRSSQTRGVTTGLARSMRTITPIVVAPGGRRTENDALPAGNAHNAVVNATAQATKLQAKRARVWLKAGLNALEIPPMGLVSDTYPIRHESYGIFYHEEGLRLTIVTSLYSRTAGKSSKHAYTSESGKVTALSYIVAQVFE</sequence>
<name>A0AAD6VDL8_9AGAR</name>
<gene>
    <name evidence="1" type="ORF">GGX14DRAFT_320512</name>
</gene>
<feature type="non-terminal residue" evidence="1">
    <location>
        <position position="1"/>
    </location>
</feature>
<dbReference type="Proteomes" id="UP001219525">
    <property type="component" value="Unassembled WGS sequence"/>
</dbReference>
<evidence type="ECO:0000313" key="2">
    <source>
        <dbReference type="Proteomes" id="UP001219525"/>
    </source>
</evidence>
<proteinExistence type="predicted"/>
<comment type="caution">
    <text evidence="1">The sequence shown here is derived from an EMBL/GenBank/DDBJ whole genome shotgun (WGS) entry which is preliminary data.</text>
</comment>
<accession>A0AAD6VDL8</accession>
<reference evidence="1" key="1">
    <citation type="submission" date="2023-03" db="EMBL/GenBank/DDBJ databases">
        <title>Massive genome expansion in bonnet fungi (Mycena s.s.) driven by repeated elements and novel gene families across ecological guilds.</title>
        <authorList>
            <consortium name="Lawrence Berkeley National Laboratory"/>
            <person name="Harder C.B."/>
            <person name="Miyauchi S."/>
            <person name="Viragh M."/>
            <person name="Kuo A."/>
            <person name="Thoen E."/>
            <person name="Andreopoulos B."/>
            <person name="Lu D."/>
            <person name="Skrede I."/>
            <person name="Drula E."/>
            <person name="Henrissat B."/>
            <person name="Morin E."/>
            <person name="Kohler A."/>
            <person name="Barry K."/>
            <person name="LaButti K."/>
            <person name="Morin E."/>
            <person name="Salamov A."/>
            <person name="Lipzen A."/>
            <person name="Mereny Z."/>
            <person name="Hegedus B."/>
            <person name="Baldrian P."/>
            <person name="Stursova M."/>
            <person name="Weitz H."/>
            <person name="Taylor A."/>
            <person name="Grigoriev I.V."/>
            <person name="Nagy L.G."/>
            <person name="Martin F."/>
            <person name="Kauserud H."/>
        </authorList>
    </citation>
    <scope>NUCLEOTIDE SEQUENCE</scope>
    <source>
        <strain evidence="1">9144</strain>
    </source>
</reference>
<keyword evidence="2" id="KW-1185">Reference proteome</keyword>